<dbReference type="Pfam" id="PF01832">
    <property type="entry name" value="Glucosaminidase"/>
    <property type="match status" value="1"/>
</dbReference>
<evidence type="ECO:0000313" key="9">
    <source>
        <dbReference type="Proteomes" id="UP001501410"/>
    </source>
</evidence>
<dbReference type="InterPro" id="IPR018392">
    <property type="entry name" value="LysM"/>
</dbReference>
<dbReference type="PANTHER" id="PTHR33308:SF9">
    <property type="entry name" value="PEPTIDOGLYCAN HYDROLASE FLGJ"/>
    <property type="match status" value="1"/>
</dbReference>
<dbReference type="SMART" id="SM00047">
    <property type="entry name" value="LYZ2"/>
    <property type="match status" value="1"/>
</dbReference>
<evidence type="ECO:0000256" key="3">
    <source>
        <dbReference type="ARBA" id="ARBA00022801"/>
    </source>
</evidence>
<evidence type="ECO:0000313" key="8">
    <source>
        <dbReference type="EMBL" id="GAA4455481.1"/>
    </source>
</evidence>
<dbReference type="EMBL" id="BAABEZ010000022">
    <property type="protein sequence ID" value="GAA4455481.1"/>
    <property type="molecule type" value="Genomic_DNA"/>
</dbReference>
<evidence type="ECO:0000256" key="4">
    <source>
        <dbReference type="ARBA" id="ARBA00032108"/>
    </source>
</evidence>
<dbReference type="SUPFAM" id="SSF54106">
    <property type="entry name" value="LysM domain"/>
    <property type="match status" value="1"/>
</dbReference>
<dbReference type="InterPro" id="IPR002901">
    <property type="entry name" value="MGlyc_endo_b_GlcNAc-like_dom"/>
</dbReference>
<reference evidence="9" key="1">
    <citation type="journal article" date="2019" name="Int. J. Syst. Evol. Microbiol.">
        <title>The Global Catalogue of Microorganisms (GCM) 10K type strain sequencing project: providing services to taxonomists for standard genome sequencing and annotation.</title>
        <authorList>
            <consortium name="The Broad Institute Genomics Platform"/>
            <consortium name="The Broad Institute Genome Sequencing Center for Infectious Disease"/>
            <person name="Wu L."/>
            <person name="Ma J."/>
        </authorList>
    </citation>
    <scope>NUCLEOTIDE SEQUENCE [LARGE SCALE GENOMIC DNA]</scope>
    <source>
        <strain evidence="9">JCM 31921</strain>
    </source>
</reference>
<evidence type="ECO:0000256" key="6">
    <source>
        <dbReference type="SAM" id="SignalP"/>
    </source>
</evidence>
<feature type="domain" description="LysM" evidence="7">
    <location>
        <begin position="561"/>
        <end position="604"/>
    </location>
</feature>
<dbReference type="CDD" id="cd00118">
    <property type="entry name" value="LysM"/>
    <property type="match status" value="2"/>
</dbReference>
<proteinExistence type="predicted"/>
<evidence type="ECO:0000256" key="1">
    <source>
        <dbReference type="ARBA" id="ARBA00022529"/>
    </source>
</evidence>
<protein>
    <recommendedName>
        <fullName evidence="4">Peptidoglycan hydrolase</fullName>
    </recommendedName>
</protein>
<dbReference type="PROSITE" id="PS51782">
    <property type="entry name" value="LYSM"/>
    <property type="match status" value="1"/>
</dbReference>
<dbReference type="InterPro" id="IPR036779">
    <property type="entry name" value="LysM_dom_sf"/>
</dbReference>
<evidence type="ECO:0000259" key="7">
    <source>
        <dbReference type="PROSITE" id="PS51782"/>
    </source>
</evidence>
<name>A0ABP8MT30_9BACT</name>
<dbReference type="InterPro" id="IPR051056">
    <property type="entry name" value="Glycosyl_Hydrolase_73"/>
</dbReference>
<keyword evidence="1" id="KW-0929">Antimicrobial</keyword>
<dbReference type="SMART" id="SM00257">
    <property type="entry name" value="LysM"/>
    <property type="match status" value="2"/>
</dbReference>
<evidence type="ECO:0000256" key="2">
    <source>
        <dbReference type="ARBA" id="ARBA00022638"/>
    </source>
</evidence>
<feature type="signal peptide" evidence="6">
    <location>
        <begin position="1"/>
        <end position="20"/>
    </location>
</feature>
<gene>
    <name evidence="8" type="ORF">GCM10023092_19220</name>
</gene>
<accession>A0ABP8MT30</accession>
<sequence>MKKNFVLICLMALGMLPAKAQKKSFDDKVKDYVSQYSAWAIEEQQRVGIPAAIKLAQGIYETSAGESELAVMANNHFGIKCKKDWMGETFAHTDDLPDECFRKYKSAKESYKDHSNYLKNSPRYARLWTLKKTDYKSWCTGLKSCGYATNPQYAQRLIHLIETYDLQLYTFAGEGQRQNEVIPVSEPPAPADKTMVETDPLISSEKTLTPPQTRDDGSVIYNNLRAVYCLKGENLLSVAMKYNIRYPRLLEINELPDAPLSRDMFIYLEPKHSKGIHTTHVVQRGETIEMIAQSEGMTARQLRAFNLMDQSEQPESATILQLQSQAGVKPEVYRIVNGEVVKTVSMPARLANPAAQDKADYVPTKKAASSEEFEFGMGAVPPPMVNETKPAVQPATTPAPKPVSAAARMTAPTDMPAARVERNPLNTAAPAEVKKEIPKDNSAINPQTGKPYLESEWRAENDHGSLPLSLDENAPAATRQPLNKVKEQSPAPAEPVQDELAALKARLDQSVYSRSSRSNIKVTSSDSAAVYNAPPPPTGTVVNSPVRSTVKPVGADDANATYHVVKTGETAYSIAKQYGIKVQQLNQMNGIDFQGIKVGQKLRVK</sequence>
<comment type="caution">
    <text evidence="8">The sequence shown here is derived from an EMBL/GenBank/DDBJ whole genome shotgun (WGS) entry which is preliminary data.</text>
</comment>
<dbReference type="PANTHER" id="PTHR33308">
    <property type="entry name" value="PEPTIDOGLYCAN HYDROLASE FLGJ"/>
    <property type="match status" value="1"/>
</dbReference>
<dbReference type="Gene3D" id="1.10.530.10">
    <property type="match status" value="1"/>
</dbReference>
<keyword evidence="6" id="KW-0732">Signal</keyword>
<dbReference type="Proteomes" id="UP001501410">
    <property type="component" value="Unassembled WGS sequence"/>
</dbReference>
<dbReference type="Pfam" id="PF01476">
    <property type="entry name" value="LysM"/>
    <property type="match status" value="2"/>
</dbReference>
<organism evidence="8 9">
    <name type="scientific">Rurimicrobium arvi</name>
    <dbReference type="NCBI Taxonomy" id="2049916"/>
    <lineage>
        <taxon>Bacteria</taxon>
        <taxon>Pseudomonadati</taxon>
        <taxon>Bacteroidota</taxon>
        <taxon>Chitinophagia</taxon>
        <taxon>Chitinophagales</taxon>
        <taxon>Chitinophagaceae</taxon>
        <taxon>Rurimicrobium</taxon>
    </lineage>
</organism>
<keyword evidence="3" id="KW-0378">Hydrolase</keyword>
<dbReference type="RefSeq" id="WP_344826032.1">
    <property type="nucleotide sequence ID" value="NZ_BAABEZ010000022.1"/>
</dbReference>
<keyword evidence="9" id="KW-1185">Reference proteome</keyword>
<feature type="region of interest" description="Disordered" evidence="5">
    <location>
        <begin position="428"/>
        <end position="449"/>
    </location>
</feature>
<dbReference type="Gene3D" id="3.10.350.10">
    <property type="entry name" value="LysM domain"/>
    <property type="match status" value="1"/>
</dbReference>
<keyword evidence="2" id="KW-0081">Bacteriolytic enzyme</keyword>
<evidence type="ECO:0000256" key="5">
    <source>
        <dbReference type="SAM" id="MobiDB-lite"/>
    </source>
</evidence>
<feature type="chain" id="PRO_5045077781" description="Peptidoglycan hydrolase" evidence="6">
    <location>
        <begin position="21"/>
        <end position="605"/>
    </location>
</feature>